<dbReference type="Pfam" id="PF02033">
    <property type="entry name" value="RBFA"/>
    <property type="match status" value="1"/>
</dbReference>
<dbReference type="HAMAP" id="MF_00003">
    <property type="entry name" value="RbfA"/>
    <property type="match status" value="1"/>
</dbReference>
<keyword evidence="2" id="KW-0963">Cytoplasm</keyword>
<gene>
    <name evidence="2 3" type="primary">rbfA</name>
    <name evidence="3" type="ORF">GJV85_03945</name>
</gene>
<dbReference type="AlphaFoldDB" id="A0A975AZB6"/>
<dbReference type="EMBL" id="CP046072">
    <property type="protein sequence ID" value="QSZ41293.1"/>
    <property type="molecule type" value="Genomic_DNA"/>
</dbReference>
<keyword evidence="1 2" id="KW-0690">Ribosome biogenesis</keyword>
<evidence type="ECO:0000313" key="3">
    <source>
        <dbReference type="EMBL" id="QSZ41293.1"/>
    </source>
</evidence>
<dbReference type="InterPro" id="IPR015946">
    <property type="entry name" value="KH_dom-like_a/b"/>
</dbReference>
<dbReference type="GO" id="GO:0030490">
    <property type="term" value="P:maturation of SSU-rRNA"/>
    <property type="evidence" value="ECO:0007669"/>
    <property type="project" value="UniProtKB-UniRule"/>
</dbReference>
<evidence type="ECO:0000256" key="1">
    <source>
        <dbReference type="ARBA" id="ARBA00022517"/>
    </source>
</evidence>
<dbReference type="InterPro" id="IPR023799">
    <property type="entry name" value="RbfA_dom_sf"/>
</dbReference>
<reference evidence="3" key="2">
    <citation type="submission" date="2021-04" db="EMBL/GenBank/DDBJ databases">
        <title>Isolation and characterization of a novel species of the genus Sulfurimonas.</title>
        <authorList>
            <person name="Fukui M."/>
        </authorList>
    </citation>
    <scope>NUCLEOTIDE SEQUENCE</scope>
    <source>
        <strain evidence="3">H1576</strain>
    </source>
</reference>
<comment type="similarity">
    <text evidence="2">Belongs to the RbfA family.</text>
</comment>
<dbReference type="NCBIfam" id="TIGR00082">
    <property type="entry name" value="rbfA"/>
    <property type="match status" value="1"/>
</dbReference>
<protein>
    <recommendedName>
        <fullName evidence="2">Ribosome-binding factor A</fullName>
    </recommendedName>
</protein>
<sequence length="122" mass="14509">MTEAQIKLKRTESVLLELIPQALGSMNDKRLHELNVVEVVCSRGKSDAKVYINPYEYTEQEKRDYLKLLRNARPIVETYCLKDQGWYRCPKFTFEFDEQLKKSQNLEELFKRIAKDTKEEES</sequence>
<accession>A0A975AZB6</accession>
<comment type="function">
    <text evidence="2">One of several proteins that assist in the late maturation steps of the functional core of the 30S ribosomal subunit. Associates with free 30S ribosomal subunits (but not with 30S subunits that are part of 70S ribosomes or polysomes). Required for efficient processing of 16S rRNA. May interact with the 5'-terminal helix region of 16S rRNA.</text>
</comment>
<evidence type="ECO:0000256" key="2">
    <source>
        <dbReference type="HAMAP-Rule" id="MF_00003"/>
    </source>
</evidence>
<dbReference type="Proteomes" id="UP000671852">
    <property type="component" value="Chromosome"/>
</dbReference>
<dbReference type="KEGG" id="saqt:GJV85_03945"/>
<organism evidence="3 4">
    <name type="scientific">Sulfurimonas aquatica</name>
    <dbReference type="NCBI Taxonomy" id="2672570"/>
    <lineage>
        <taxon>Bacteria</taxon>
        <taxon>Pseudomonadati</taxon>
        <taxon>Campylobacterota</taxon>
        <taxon>Epsilonproteobacteria</taxon>
        <taxon>Campylobacterales</taxon>
        <taxon>Sulfurimonadaceae</taxon>
        <taxon>Sulfurimonas</taxon>
    </lineage>
</organism>
<dbReference type="Gene3D" id="3.30.300.20">
    <property type="match status" value="1"/>
</dbReference>
<name>A0A975AZB6_9BACT</name>
<dbReference type="InterPro" id="IPR000238">
    <property type="entry name" value="RbfA"/>
</dbReference>
<reference evidence="3" key="1">
    <citation type="submission" date="2019-11" db="EMBL/GenBank/DDBJ databases">
        <authorList>
            <person name="Kojima H."/>
        </authorList>
    </citation>
    <scope>NUCLEOTIDE SEQUENCE</scope>
    <source>
        <strain evidence="3">H1576</strain>
    </source>
</reference>
<dbReference type="RefSeq" id="WP_207562571.1">
    <property type="nucleotide sequence ID" value="NZ_CP046072.1"/>
</dbReference>
<proteinExistence type="inferred from homology"/>
<dbReference type="SUPFAM" id="SSF89919">
    <property type="entry name" value="Ribosome-binding factor A, RbfA"/>
    <property type="match status" value="1"/>
</dbReference>
<dbReference type="GO" id="GO:0005737">
    <property type="term" value="C:cytoplasm"/>
    <property type="evidence" value="ECO:0007669"/>
    <property type="project" value="UniProtKB-SubCell"/>
</dbReference>
<dbReference type="NCBIfam" id="NF001806">
    <property type="entry name" value="PRK00521.3-4"/>
    <property type="match status" value="1"/>
</dbReference>
<comment type="subcellular location">
    <subcellularLocation>
        <location evidence="2">Cytoplasm</location>
    </subcellularLocation>
</comment>
<comment type="subunit">
    <text evidence="2">Monomer. Binds 30S ribosomal subunits, but not 50S ribosomal subunits or 70S ribosomes.</text>
</comment>
<evidence type="ECO:0000313" key="4">
    <source>
        <dbReference type="Proteomes" id="UP000671852"/>
    </source>
</evidence>
<keyword evidence="4" id="KW-1185">Reference proteome</keyword>